<comment type="caution">
    <text evidence="11">The sequence shown here is derived from an EMBL/GenBank/DDBJ whole genome shotgun (WGS) entry which is preliminary data.</text>
</comment>
<dbReference type="SUPFAM" id="SSF50249">
    <property type="entry name" value="Nucleic acid-binding proteins"/>
    <property type="match status" value="1"/>
</dbReference>
<dbReference type="AlphaFoldDB" id="A0A2U1JB31"/>
<dbReference type="FunFam" id="2.40.50.140:FF:000099">
    <property type="entry name" value="Ribosomal protein S12, mitochondrial"/>
    <property type="match status" value="1"/>
</dbReference>
<evidence type="ECO:0000256" key="8">
    <source>
        <dbReference type="PROSITE-ProRule" id="PRU00205"/>
    </source>
</evidence>
<evidence type="ECO:0000256" key="3">
    <source>
        <dbReference type="ARBA" id="ARBA00022692"/>
    </source>
</evidence>
<gene>
    <name evidence="11" type="ORF">BB558_001695</name>
</gene>
<dbReference type="NCBIfam" id="TIGR00981">
    <property type="entry name" value="rpsL_bact"/>
    <property type="match status" value="1"/>
</dbReference>
<evidence type="ECO:0000259" key="10">
    <source>
        <dbReference type="PROSITE" id="PS50922"/>
    </source>
</evidence>
<dbReference type="InterPro" id="IPR012340">
    <property type="entry name" value="NA-bd_OB-fold"/>
</dbReference>
<evidence type="ECO:0000256" key="1">
    <source>
        <dbReference type="ARBA" id="ARBA00004141"/>
    </source>
</evidence>
<dbReference type="HAMAP" id="MF_00403_B">
    <property type="entry name" value="Ribosomal_uS12_B"/>
    <property type="match status" value="1"/>
</dbReference>
<dbReference type="Gene3D" id="2.40.50.140">
    <property type="entry name" value="Nucleic acid-binding proteins"/>
    <property type="match status" value="1"/>
</dbReference>
<proteinExistence type="inferred from homology"/>
<feature type="domain" description="TLC" evidence="10">
    <location>
        <begin position="57"/>
        <end position="262"/>
    </location>
</feature>
<evidence type="ECO:0000313" key="11">
    <source>
        <dbReference type="EMBL" id="PWA02173.1"/>
    </source>
</evidence>
<evidence type="ECO:0000313" key="12">
    <source>
        <dbReference type="Proteomes" id="UP000245591"/>
    </source>
</evidence>
<feature type="transmembrane region" description="Helical" evidence="9">
    <location>
        <begin position="66"/>
        <end position="85"/>
    </location>
</feature>
<evidence type="ECO:0000256" key="9">
    <source>
        <dbReference type="SAM" id="Phobius"/>
    </source>
</evidence>
<dbReference type="PRINTS" id="PR01034">
    <property type="entry name" value="RIBOSOMALS12"/>
</dbReference>
<dbReference type="CDD" id="cd03368">
    <property type="entry name" value="Ribosomal_S12"/>
    <property type="match status" value="1"/>
</dbReference>
<reference evidence="11 12" key="1">
    <citation type="journal article" date="2018" name="MBio">
        <title>Comparative Genomics Reveals the Core Gene Toolbox for the Fungus-Insect Symbiosis.</title>
        <authorList>
            <person name="Wang Y."/>
            <person name="Stata M."/>
            <person name="Wang W."/>
            <person name="Stajich J.E."/>
            <person name="White M.M."/>
            <person name="Moncalvo J.M."/>
        </authorList>
    </citation>
    <scope>NUCLEOTIDE SEQUENCE [LARGE SCALE GENOMIC DNA]</scope>
    <source>
        <strain evidence="11 12">AUS-126-30</strain>
    </source>
</reference>
<keyword evidence="6 8" id="KW-0472">Membrane</keyword>
<evidence type="ECO:0000256" key="7">
    <source>
        <dbReference type="ARBA" id="ARBA00023274"/>
    </source>
</evidence>
<dbReference type="GO" id="GO:0006412">
    <property type="term" value="P:translation"/>
    <property type="evidence" value="ECO:0007669"/>
    <property type="project" value="InterPro"/>
</dbReference>
<feature type="transmembrane region" description="Helical" evidence="9">
    <location>
        <begin position="121"/>
        <end position="140"/>
    </location>
</feature>
<name>A0A2U1JB31_SMIAN</name>
<keyword evidence="12" id="KW-1185">Reference proteome</keyword>
<dbReference type="PROSITE" id="PS00055">
    <property type="entry name" value="RIBOSOMAL_S12"/>
    <property type="match status" value="1"/>
</dbReference>
<keyword evidence="7" id="KW-0687">Ribonucleoprotein</keyword>
<dbReference type="PROSITE" id="PS50922">
    <property type="entry name" value="TLC"/>
    <property type="match status" value="1"/>
</dbReference>
<dbReference type="GO" id="GO:0016020">
    <property type="term" value="C:membrane"/>
    <property type="evidence" value="ECO:0007669"/>
    <property type="project" value="UniProtKB-SubCell"/>
</dbReference>
<keyword evidence="5 9" id="KW-1133">Transmembrane helix</keyword>
<dbReference type="Proteomes" id="UP000245591">
    <property type="component" value="Unassembled WGS sequence"/>
</dbReference>
<protein>
    <recommendedName>
        <fullName evidence="10">TLC domain-containing protein</fullName>
    </recommendedName>
</protein>
<evidence type="ECO:0000256" key="4">
    <source>
        <dbReference type="ARBA" id="ARBA00022980"/>
    </source>
</evidence>
<dbReference type="EMBL" id="MBFU01000101">
    <property type="protein sequence ID" value="PWA02173.1"/>
    <property type="molecule type" value="Genomic_DNA"/>
</dbReference>
<keyword evidence="4" id="KW-0689">Ribosomal protein</keyword>
<sequence length="404" mass="45195">MSTISAISSSLGLELLPQNFFKIISFAAIFQLIYIYSDLILGSSLLLGKEYSSLNSYKRYKLKSSVVSQVHSVLAVSLSIVVLAFPKGNAGNLGPLGYNIDSLLRPFGIEFDGGLRGEDRIFGYGNFSTFLLSISLGYFLWDMIITLVNIKLGGVGFFIHGLCCFMVFSQAFRPCLHYYGAVFLMYELSTIFMNNKKFIEIILNKDKQHQDKTEEKNGASLLIKRSASPFFNLSKKLLVGSTRSFNTQNFSIHSGYQNWQLKSRLIKLHNFTNQGFEPRKMATLSQVIKGCRKRKTTKTKAPALTRCPQKRGVCSKVYTMKPKKPNSAVRKVARVRLSNGKTIIAYIPGEGHNLQEHSVVLIRGGRVPDLPGVMYHIVRGALDFQGVQGRAKSRSKYGTPKPKK</sequence>
<evidence type="ECO:0000256" key="6">
    <source>
        <dbReference type="ARBA" id="ARBA00023136"/>
    </source>
</evidence>
<dbReference type="InterPro" id="IPR005679">
    <property type="entry name" value="Ribosomal_uS12_bac"/>
</dbReference>
<dbReference type="PANTHER" id="PTHR11652">
    <property type="entry name" value="30S RIBOSOMAL PROTEIN S12 FAMILY MEMBER"/>
    <property type="match status" value="1"/>
</dbReference>
<evidence type="ECO:0000256" key="2">
    <source>
        <dbReference type="ARBA" id="ARBA00005657"/>
    </source>
</evidence>
<dbReference type="GO" id="GO:0003735">
    <property type="term" value="F:structural constituent of ribosome"/>
    <property type="evidence" value="ECO:0007669"/>
    <property type="project" value="InterPro"/>
</dbReference>
<dbReference type="GO" id="GO:0015935">
    <property type="term" value="C:small ribosomal subunit"/>
    <property type="evidence" value="ECO:0007669"/>
    <property type="project" value="InterPro"/>
</dbReference>
<comment type="subcellular location">
    <subcellularLocation>
        <location evidence="1">Membrane</location>
        <topology evidence="1">Multi-pass membrane protein</topology>
    </subcellularLocation>
</comment>
<dbReference type="Pfam" id="PF00164">
    <property type="entry name" value="Ribosom_S12_S23"/>
    <property type="match status" value="1"/>
</dbReference>
<comment type="similarity">
    <text evidence="2">Belongs to the universal ribosomal protein uS12 family.</text>
</comment>
<dbReference type="InterPro" id="IPR006634">
    <property type="entry name" value="TLC-dom"/>
</dbReference>
<keyword evidence="3 8" id="KW-0812">Transmembrane</keyword>
<dbReference type="Pfam" id="PF03798">
    <property type="entry name" value="TRAM_LAG1_CLN8"/>
    <property type="match status" value="1"/>
</dbReference>
<feature type="transmembrane region" description="Helical" evidence="9">
    <location>
        <begin position="152"/>
        <end position="172"/>
    </location>
</feature>
<organism evidence="11 12">
    <name type="scientific">Smittium angustum</name>
    <dbReference type="NCBI Taxonomy" id="133377"/>
    <lineage>
        <taxon>Eukaryota</taxon>
        <taxon>Fungi</taxon>
        <taxon>Fungi incertae sedis</taxon>
        <taxon>Zoopagomycota</taxon>
        <taxon>Kickxellomycotina</taxon>
        <taxon>Harpellomycetes</taxon>
        <taxon>Harpellales</taxon>
        <taxon>Legeriomycetaceae</taxon>
        <taxon>Smittium</taxon>
    </lineage>
</organism>
<feature type="transmembrane region" description="Helical" evidence="9">
    <location>
        <begin position="20"/>
        <end position="46"/>
    </location>
</feature>
<accession>A0A2U1JB31</accession>
<dbReference type="InterPro" id="IPR006032">
    <property type="entry name" value="Ribosomal_uS12"/>
</dbReference>
<evidence type="ECO:0000256" key="5">
    <source>
        <dbReference type="ARBA" id="ARBA00022989"/>
    </source>
</evidence>